<dbReference type="InterPro" id="IPR052380">
    <property type="entry name" value="Viral_DNA_packaging_terminase"/>
</dbReference>
<proteinExistence type="predicted"/>
<keyword evidence="3" id="KW-1185">Reference proteome</keyword>
<dbReference type="Pfam" id="PF04466">
    <property type="entry name" value="Terminase_3"/>
    <property type="match status" value="1"/>
</dbReference>
<dbReference type="GeneID" id="84904692"/>
<dbReference type="Proteomes" id="UP000051927">
    <property type="component" value="Unassembled WGS sequence"/>
</dbReference>
<comment type="caution">
    <text evidence="2">The sequence shown here is derived from an EMBL/GenBank/DDBJ whole genome shotgun (WGS) entry which is preliminary data.</text>
</comment>
<name>A0ABR5Q0S2_9ACTN</name>
<reference evidence="2 3" key="1">
    <citation type="journal article" date="2015" name="Genome Announc.">
        <title>Expanding the biotechnology potential of lactobacilli through comparative genomics of 213 strains and associated genera.</title>
        <authorList>
            <person name="Sun Z."/>
            <person name="Harris H.M."/>
            <person name="McCann A."/>
            <person name="Guo C."/>
            <person name="Argimon S."/>
            <person name="Zhang W."/>
            <person name="Yang X."/>
            <person name="Jeffery I.B."/>
            <person name="Cooney J.C."/>
            <person name="Kagawa T.F."/>
            <person name="Liu W."/>
            <person name="Song Y."/>
            <person name="Salvetti E."/>
            <person name="Wrobel A."/>
            <person name="Rasinkangas P."/>
            <person name="Parkhill J."/>
            <person name="Rea M.C."/>
            <person name="O'Sullivan O."/>
            <person name="Ritari J."/>
            <person name="Douillard F.P."/>
            <person name="Paul Ross R."/>
            <person name="Yang R."/>
            <person name="Briner A.E."/>
            <person name="Felis G.E."/>
            <person name="de Vos W.M."/>
            <person name="Barrangou R."/>
            <person name="Klaenhammer T.R."/>
            <person name="Caufield P.W."/>
            <person name="Cui Y."/>
            <person name="Zhang H."/>
            <person name="O'Toole P.W."/>
        </authorList>
    </citation>
    <scope>NUCLEOTIDE SEQUENCE [LARGE SCALE GENOMIC DNA]</scope>
    <source>
        <strain evidence="2 3">DSM 7090</strain>
    </source>
</reference>
<feature type="domain" description="Phage terminase large subunit N-terminal" evidence="1">
    <location>
        <begin position="53"/>
        <end position="205"/>
    </location>
</feature>
<dbReference type="PANTHER" id="PTHR39184">
    <property type="match status" value="1"/>
</dbReference>
<sequence>MTLLQNTLLDAIPENTTDDKLPFVADFALLLAPPFLALYRAIAADAGGEWWLRGGRFSLKSSTVSLEIAAGLMEHEDRSAFVMPKIGKDIGEGVFEQMLWALDKLGIRDEWTASKSPYKLTRHTTGQVITFRGGDRTQKTKAIKAPNGTYYAYQWFSEVDQFDGWGELRVVMQSVTRDAPEGSVYFRFFDHNPPRSRDAWVNQHIV</sequence>
<evidence type="ECO:0000313" key="2">
    <source>
        <dbReference type="EMBL" id="KRO02465.1"/>
    </source>
</evidence>
<accession>A0ABR5Q0S2</accession>
<dbReference type="InterPro" id="IPR027417">
    <property type="entry name" value="P-loop_NTPase"/>
</dbReference>
<protein>
    <submittedName>
        <fullName evidence="2">Phage terminase, large subunit, pbsx family</fullName>
    </submittedName>
</protein>
<dbReference type="RefSeq" id="WP_003148920.1">
    <property type="nucleotide sequence ID" value="NZ_JABZGV010000001.1"/>
</dbReference>
<dbReference type="InterPro" id="IPR035412">
    <property type="entry name" value="Terminase_L_N"/>
</dbReference>
<dbReference type="Gene3D" id="3.40.50.300">
    <property type="entry name" value="P-loop containing nucleotide triphosphate hydrolases"/>
    <property type="match status" value="1"/>
</dbReference>
<evidence type="ECO:0000259" key="1">
    <source>
        <dbReference type="Pfam" id="PF04466"/>
    </source>
</evidence>
<organism evidence="2 3">
    <name type="scientific">Lancefieldella rimae</name>
    <dbReference type="NCBI Taxonomy" id="1383"/>
    <lineage>
        <taxon>Bacteria</taxon>
        <taxon>Bacillati</taxon>
        <taxon>Actinomycetota</taxon>
        <taxon>Coriobacteriia</taxon>
        <taxon>Coriobacteriales</taxon>
        <taxon>Atopobiaceae</taxon>
        <taxon>Lancefieldella</taxon>
    </lineage>
</organism>
<dbReference type="EMBL" id="JQCP01000002">
    <property type="protein sequence ID" value="KRO02465.1"/>
    <property type="molecule type" value="Genomic_DNA"/>
</dbReference>
<dbReference type="PANTHER" id="PTHR39184:SF1">
    <property type="entry name" value="PBSX PHAGE TERMINASE LARGE SUBUNIT"/>
    <property type="match status" value="1"/>
</dbReference>
<evidence type="ECO:0000313" key="3">
    <source>
        <dbReference type="Proteomes" id="UP000051927"/>
    </source>
</evidence>
<gene>
    <name evidence="2" type="ORF">IV60_GL000910</name>
</gene>